<dbReference type="PANTHER" id="PTHR47623">
    <property type="entry name" value="OS09G0287300 PROTEIN"/>
    <property type="match status" value="1"/>
</dbReference>
<name>A0ABS9Z9R4_9HYPH</name>
<dbReference type="Gene3D" id="3.40.50.1240">
    <property type="entry name" value="Phosphoglycerate mutase-like"/>
    <property type="match status" value="1"/>
</dbReference>
<comment type="caution">
    <text evidence="1">The sequence shown here is derived from an EMBL/GenBank/DDBJ whole genome shotgun (WGS) entry which is preliminary data.</text>
</comment>
<gene>
    <name evidence="1" type="ORF">K2U94_13630</name>
</gene>
<protein>
    <submittedName>
        <fullName evidence="1">Histidine phosphatase family protein</fullName>
    </submittedName>
</protein>
<dbReference type="SMART" id="SM00855">
    <property type="entry name" value="PGAM"/>
    <property type="match status" value="1"/>
</dbReference>
<keyword evidence="2" id="KW-1185">Reference proteome</keyword>
<dbReference type="PANTHER" id="PTHR47623:SF1">
    <property type="entry name" value="OS09G0287300 PROTEIN"/>
    <property type="match status" value="1"/>
</dbReference>
<evidence type="ECO:0000313" key="2">
    <source>
        <dbReference type="Proteomes" id="UP001139104"/>
    </source>
</evidence>
<proteinExistence type="predicted"/>
<dbReference type="CDD" id="cd07067">
    <property type="entry name" value="HP_PGM_like"/>
    <property type="match status" value="1"/>
</dbReference>
<dbReference type="EMBL" id="JAIVFP010000001">
    <property type="protein sequence ID" value="MCI4683791.1"/>
    <property type="molecule type" value="Genomic_DNA"/>
</dbReference>
<dbReference type="SUPFAM" id="SSF53254">
    <property type="entry name" value="Phosphoglycerate mutase-like"/>
    <property type="match status" value="1"/>
</dbReference>
<dbReference type="Pfam" id="PF00300">
    <property type="entry name" value="His_Phos_1"/>
    <property type="match status" value="1"/>
</dbReference>
<dbReference type="InterPro" id="IPR029033">
    <property type="entry name" value="His_PPase_superfam"/>
</dbReference>
<dbReference type="RefSeq" id="WP_243067722.1">
    <property type="nucleotide sequence ID" value="NZ_JAIVFK010000006.1"/>
</dbReference>
<reference evidence="1" key="1">
    <citation type="journal article" date="2022" name="ISME J.">
        <title>Identification of active gaseous-alkane degraders at natural gas seeps.</title>
        <authorList>
            <person name="Farhan Ul Haque M."/>
            <person name="Hernandez M."/>
            <person name="Crombie A.T."/>
            <person name="Murrell J.C."/>
        </authorList>
    </citation>
    <scope>NUCLEOTIDE SEQUENCE</scope>
    <source>
        <strain evidence="1">PC2</strain>
    </source>
</reference>
<accession>A0ABS9Z9R4</accession>
<dbReference type="InterPro" id="IPR013078">
    <property type="entry name" value="His_Pase_superF_clade-1"/>
</dbReference>
<sequence>MRRLILFRHAEAVHSSRYRDHERPLTDAGRKDAARAGARLADSALSIDLVLVSDSQRTRETWDLAGAALKEAPEARLEKKLYEAERRDLMNLAREQPDSVKTLILVGHNPSIAEFGVHFAGRGEREALKRLGKGFPTSAIAVFELDGVEWRKLRWGDGDLVHFWA</sequence>
<dbReference type="Proteomes" id="UP001139104">
    <property type="component" value="Unassembled WGS sequence"/>
</dbReference>
<organism evidence="1 2">
    <name type="scientific">Candidatus Rhodoblastus alkanivorans</name>
    <dbReference type="NCBI Taxonomy" id="2954117"/>
    <lineage>
        <taxon>Bacteria</taxon>
        <taxon>Pseudomonadati</taxon>
        <taxon>Pseudomonadota</taxon>
        <taxon>Alphaproteobacteria</taxon>
        <taxon>Hyphomicrobiales</taxon>
        <taxon>Rhodoblastaceae</taxon>
        <taxon>Rhodoblastus</taxon>
    </lineage>
</organism>
<evidence type="ECO:0000313" key="1">
    <source>
        <dbReference type="EMBL" id="MCI4683791.1"/>
    </source>
</evidence>